<dbReference type="RefSeq" id="WP_228226929.1">
    <property type="nucleotide sequence ID" value="NZ_JAJGNP010000005.1"/>
</dbReference>
<evidence type="ECO:0000313" key="1">
    <source>
        <dbReference type="EMBL" id="MCC4232762.1"/>
    </source>
</evidence>
<dbReference type="EMBL" id="JAJGNP010000005">
    <property type="protein sequence ID" value="MCC4232762.1"/>
    <property type="molecule type" value="Genomic_DNA"/>
</dbReference>
<gene>
    <name evidence="1" type="ORF">LL253_08660</name>
</gene>
<evidence type="ECO:0000313" key="2">
    <source>
        <dbReference type="Proteomes" id="UP001198830"/>
    </source>
</evidence>
<reference evidence="1 2" key="1">
    <citation type="submission" date="2021-10" db="EMBL/GenBank/DDBJ databases">
        <title>The diversity and Nitrogen Metabolism of Culturable Nitrate-Utilizing Bacteria Within the Oxygen Minimum Zone of the Changjiang (Yangtze River)Estuary.</title>
        <authorList>
            <person name="Zhang D."/>
            <person name="Zheng J."/>
            <person name="Liu S."/>
            <person name="He W."/>
        </authorList>
    </citation>
    <scope>NUCLEOTIDE SEQUENCE [LARGE SCALE GENOMIC DNA]</scope>
    <source>
        <strain evidence="1 2">FXH275-2</strain>
    </source>
</reference>
<organism evidence="1 2">
    <name type="scientific">Sphingobium soli</name>
    <dbReference type="NCBI Taxonomy" id="1591116"/>
    <lineage>
        <taxon>Bacteria</taxon>
        <taxon>Pseudomonadati</taxon>
        <taxon>Pseudomonadota</taxon>
        <taxon>Alphaproteobacteria</taxon>
        <taxon>Sphingomonadales</taxon>
        <taxon>Sphingomonadaceae</taxon>
        <taxon>Sphingobium</taxon>
    </lineage>
</organism>
<keyword evidence="2" id="KW-1185">Reference proteome</keyword>
<protein>
    <submittedName>
        <fullName evidence="1">Uncharacterized protein</fullName>
    </submittedName>
</protein>
<dbReference type="Proteomes" id="UP001198830">
    <property type="component" value="Unassembled WGS sequence"/>
</dbReference>
<sequence>MMGESLGRLDRIQHGLELLVAETFARRLDHASEPDSAIQWSTAGFPVIPRNLPIYFAKPTKGGQPDPDVYLADCWHEREAWGVWGRDALHALRFALDRWRGGYVTVSMALRAFQPIGKTRPHVDFTANGYFLGSHQLGSVEQVIKLRLPPSCIGNGDVVLQMVHEAPLSPLSFGTANDGRQLGVGLAMLAVG</sequence>
<name>A0ABS8H2J7_9SPHN</name>
<accession>A0ABS8H2J7</accession>
<comment type="caution">
    <text evidence="1">The sequence shown here is derived from an EMBL/GenBank/DDBJ whole genome shotgun (WGS) entry which is preliminary data.</text>
</comment>
<proteinExistence type="predicted"/>